<dbReference type="PANTHER" id="PTHR10476">
    <property type="entry name" value="CHARGED MULTIVESICULAR BODY PROTEIN"/>
    <property type="match status" value="1"/>
</dbReference>
<gene>
    <name evidence="1" type="ORF">Taro_007707</name>
</gene>
<evidence type="ECO:0000313" key="2">
    <source>
        <dbReference type="Proteomes" id="UP000652761"/>
    </source>
</evidence>
<name>A0A843TW56_COLES</name>
<accession>A0A843TW56</accession>
<dbReference type="Gene3D" id="6.10.140.1230">
    <property type="match status" value="1"/>
</dbReference>
<keyword evidence="2" id="KW-1185">Reference proteome</keyword>
<dbReference type="AlphaFoldDB" id="A0A843TW56"/>
<dbReference type="EMBL" id="NMUH01000246">
    <property type="protein sequence ID" value="MQL75325.1"/>
    <property type="molecule type" value="Genomic_DNA"/>
</dbReference>
<dbReference type="Pfam" id="PF03357">
    <property type="entry name" value="Snf7"/>
    <property type="match status" value="1"/>
</dbReference>
<evidence type="ECO:0000313" key="1">
    <source>
        <dbReference type="EMBL" id="MQL75325.1"/>
    </source>
</evidence>
<dbReference type="Proteomes" id="UP000652761">
    <property type="component" value="Unassembled WGS sequence"/>
</dbReference>
<sequence>MPGVFLGILSLPSSSSADGSSGRAATMNIFKKKTSAKGIEKEIGALQLEAMYASTSISVGMKGASKAMDAMNKKMEPAKQAKVVREFQKQSTQMDMTADTCALLGEIQQGHVASTSHPTAGVAGQRQQPPPVTPVALLVGLPPARHYLPIEMMSEAIDETLDKDEVEEETEELTNQAIYCSY</sequence>
<proteinExistence type="predicted"/>
<dbReference type="OrthoDB" id="5594417at2759"/>
<organism evidence="1 2">
    <name type="scientific">Colocasia esculenta</name>
    <name type="common">Wild taro</name>
    <name type="synonym">Arum esculentum</name>
    <dbReference type="NCBI Taxonomy" id="4460"/>
    <lineage>
        <taxon>Eukaryota</taxon>
        <taxon>Viridiplantae</taxon>
        <taxon>Streptophyta</taxon>
        <taxon>Embryophyta</taxon>
        <taxon>Tracheophyta</taxon>
        <taxon>Spermatophyta</taxon>
        <taxon>Magnoliopsida</taxon>
        <taxon>Liliopsida</taxon>
        <taxon>Araceae</taxon>
        <taxon>Aroideae</taxon>
        <taxon>Colocasieae</taxon>
        <taxon>Colocasia</taxon>
    </lineage>
</organism>
<protein>
    <submittedName>
        <fullName evidence="1">Uncharacterized protein</fullName>
    </submittedName>
</protein>
<dbReference type="InterPro" id="IPR005024">
    <property type="entry name" value="Snf7_fam"/>
</dbReference>
<comment type="caution">
    <text evidence="1">The sequence shown here is derived from an EMBL/GenBank/DDBJ whole genome shotgun (WGS) entry which is preliminary data.</text>
</comment>
<dbReference type="GO" id="GO:0007034">
    <property type="term" value="P:vacuolar transport"/>
    <property type="evidence" value="ECO:0007669"/>
    <property type="project" value="InterPro"/>
</dbReference>
<reference evidence="1" key="1">
    <citation type="submission" date="2017-07" db="EMBL/GenBank/DDBJ databases">
        <title>Taro Niue Genome Assembly and Annotation.</title>
        <authorList>
            <person name="Atibalentja N."/>
            <person name="Keating K."/>
            <person name="Fields C.J."/>
        </authorList>
    </citation>
    <scope>NUCLEOTIDE SEQUENCE</scope>
    <source>
        <strain evidence="1">Niue_2</strain>
        <tissue evidence="1">Leaf</tissue>
    </source>
</reference>